<dbReference type="SMART" id="SM00603">
    <property type="entry name" value="LCCL"/>
    <property type="match status" value="1"/>
</dbReference>
<dbReference type="InterPro" id="IPR004043">
    <property type="entry name" value="LCCL"/>
</dbReference>
<evidence type="ECO:0000259" key="2">
    <source>
        <dbReference type="PROSITE" id="PS50820"/>
    </source>
</evidence>
<feature type="region of interest" description="Disordered" evidence="1">
    <location>
        <begin position="101"/>
        <end position="135"/>
    </location>
</feature>
<evidence type="ECO:0000313" key="4">
    <source>
        <dbReference type="Proteomes" id="UP001356095"/>
    </source>
</evidence>
<protein>
    <submittedName>
        <fullName evidence="3">LCCL domain-containing protein</fullName>
    </submittedName>
</protein>
<proteinExistence type="predicted"/>
<dbReference type="Gene3D" id="2.170.130.20">
    <property type="entry name" value="LCCL-like domain"/>
    <property type="match status" value="1"/>
</dbReference>
<dbReference type="PANTHER" id="PTHR31331">
    <property type="entry name" value="LCCL DOMAIN PROTEIN (AFU_ORTHOLOGUE AFUA_5G08630)"/>
    <property type="match status" value="1"/>
</dbReference>
<dbReference type="Pfam" id="PF03815">
    <property type="entry name" value="LCCL"/>
    <property type="match status" value="1"/>
</dbReference>
<dbReference type="PROSITE" id="PS50820">
    <property type="entry name" value="LCCL"/>
    <property type="match status" value="1"/>
</dbReference>
<dbReference type="PANTHER" id="PTHR31331:SF1">
    <property type="entry name" value="CYSTEINE RICH SECRETORY PROTEIN LCCL DOMAIN CONTAINING 2"/>
    <property type="match status" value="1"/>
</dbReference>
<dbReference type="InterPro" id="IPR036609">
    <property type="entry name" value="LCCL_sf"/>
</dbReference>
<keyword evidence="4" id="KW-1185">Reference proteome</keyword>
<reference evidence="3 4" key="1">
    <citation type="submission" date="2023-08" db="EMBL/GenBank/DDBJ databases">
        <authorList>
            <person name="Girao M."/>
            <person name="Carvalho M.F."/>
        </authorList>
    </citation>
    <scope>NUCLEOTIDE SEQUENCE [LARGE SCALE GENOMIC DNA]</scope>
    <source>
        <strain evidence="3 4">CT-R113</strain>
    </source>
</reference>
<name>A0ABU7KGK9_9ACTN</name>
<gene>
    <name evidence="3" type="ORF">Q8791_29485</name>
</gene>
<dbReference type="Proteomes" id="UP001356095">
    <property type="component" value="Unassembled WGS sequence"/>
</dbReference>
<dbReference type="EMBL" id="JAUZMY010000047">
    <property type="protein sequence ID" value="MEE2041364.1"/>
    <property type="molecule type" value="Genomic_DNA"/>
</dbReference>
<dbReference type="InterPro" id="IPR051957">
    <property type="entry name" value="CRISP-LCCL_domain"/>
</dbReference>
<sequence>MAYRGRNHESFTYVLPPGGDAGEGSVWGDGVYSDDSSVGLAAVHAGLITLKDGGRVTFTIRPGRASYPAATRHGIRSSRRGEWPGSFQFLRSVGDAWRPPAGAGRWEAGASTPGAGRPPRTNHASTGGKPPEKEGDGNSGWWFALAAAVVTLLLYANHPGFAAWAGQLVNDGTSDIEVGDCLADVGESAASSYVEVPCAAANSRYSVLDVRPGEALLESDPTSVSGFRVPCEDVAGNDAVVRVDGSTLCVESV</sequence>
<organism evidence="3 4">
    <name type="scientific">Nocardiopsis codii</name>
    <dbReference type="NCBI Taxonomy" id="3065942"/>
    <lineage>
        <taxon>Bacteria</taxon>
        <taxon>Bacillati</taxon>
        <taxon>Actinomycetota</taxon>
        <taxon>Actinomycetes</taxon>
        <taxon>Streptosporangiales</taxon>
        <taxon>Nocardiopsidaceae</taxon>
        <taxon>Nocardiopsis</taxon>
    </lineage>
</organism>
<comment type="caution">
    <text evidence="3">The sequence shown here is derived from an EMBL/GenBank/DDBJ whole genome shotgun (WGS) entry which is preliminary data.</text>
</comment>
<dbReference type="SUPFAM" id="SSF69848">
    <property type="entry name" value="LCCL domain"/>
    <property type="match status" value="1"/>
</dbReference>
<dbReference type="RefSeq" id="WP_330095123.1">
    <property type="nucleotide sequence ID" value="NZ_JAUZMY010000047.1"/>
</dbReference>
<evidence type="ECO:0000313" key="3">
    <source>
        <dbReference type="EMBL" id="MEE2041364.1"/>
    </source>
</evidence>
<accession>A0ABU7KGK9</accession>
<feature type="domain" description="LCCL" evidence="2">
    <location>
        <begin position="1"/>
        <end position="87"/>
    </location>
</feature>
<evidence type="ECO:0000256" key="1">
    <source>
        <dbReference type="SAM" id="MobiDB-lite"/>
    </source>
</evidence>